<reference evidence="1 2" key="1">
    <citation type="submission" date="2013-01" db="EMBL/GenBank/DDBJ databases">
        <authorList>
            <person name="Bench S."/>
        </authorList>
    </citation>
    <scope>NUCLEOTIDE SEQUENCE [LARGE SCALE GENOMIC DNA]</scope>
    <source>
        <strain evidence="1 2">WH 0402</strain>
    </source>
</reference>
<evidence type="ECO:0000313" key="1">
    <source>
        <dbReference type="EMBL" id="CCQ65410.1"/>
    </source>
</evidence>
<dbReference type="AlphaFoldDB" id="T2JJJ2"/>
<accession>T2JJJ2</accession>
<reference evidence="1 2" key="2">
    <citation type="submission" date="2013-09" db="EMBL/GenBank/DDBJ databases">
        <title>Whole genome comparison of six Crocosphaera watsonii strains with differing phenotypes.</title>
        <authorList>
            <person name="Bench S.R."/>
            <person name="Heller P."/>
            <person name="Frank I."/>
            <person name="Arciniega M."/>
            <person name="Shilova I.N."/>
            <person name="Zehr J.P."/>
        </authorList>
    </citation>
    <scope>NUCLEOTIDE SEQUENCE [LARGE SCALE GENOMIC DNA]</scope>
    <source>
        <strain evidence="1 2">WH 0402</strain>
    </source>
</reference>
<sequence length="50" mass="5737">MSESKNSTIAFTTQDLEDYLDYKVDVATVKGLTKCWQKSLSINFKKISIF</sequence>
<proteinExistence type="predicted"/>
<organism evidence="1 2">
    <name type="scientific">Crocosphaera watsonii WH 0402</name>
    <dbReference type="NCBI Taxonomy" id="1284629"/>
    <lineage>
        <taxon>Bacteria</taxon>
        <taxon>Bacillati</taxon>
        <taxon>Cyanobacteriota</taxon>
        <taxon>Cyanophyceae</taxon>
        <taxon>Oscillatoriophycideae</taxon>
        <taxon>Chroococcales</taxon>
        <taxon>Aphanothecaceae</taxon>
        <taxon>Crocosphaera</taxon>
    </lineage>
</organism>
<gene>
    <name evidence="1" type="ORF">CWATWH0402_1040</name>
</gene>
<evidence type="ECO:0000313" key="2">
    <source>
        <dbReference type="Proteomes" id="UP000018130"/>
    </source>
</evidence>
<dbReference type="Proteomes" id="UP000018130">
    <property type="component" value="Unassembled WGS sequence"/>
</dbReference>
<comment type="caution">
    <text evidence="1">The sequence shown here is derived from an EMBL/GenBank/DDBJ whole genome shotgun (WGS) entry which is preliminary data.</text>
</comment>
<name>T2JJJ2_CROWT</name>
<protein>
    <submittedName>
        <fullName evidence="1">Uncharacterized protein</fullName>
    </submittedName>
</protein>
<dbReference type="EMBL" id="CAQN01000185">
    <property type="protein sequence ID" value="CCQ65410.1"/>
    <property type="molecule type" value="Genomic_DNA"/>
</dbReference>